<dbReference type="OMA" id="CHTASTE"/>
<dbReference type="GO" id="GO:0004222">
    <property type="term" value="F:metalloendopeptidase activity"/>
    <property type="evidence" value="ECO:0007669"/>
    <property type="project" value="UniProtKB-EC"/>
</dbReference>
<keyword evidence="10" id="KW-1185">Reference proteome</keyword>
<evidence type="ECO:0000259" key="7">
    <source>
        <dbReference type="Pfam" id="PF00675"/>
    </source>
</evidence>
<dbReference type="SUPFAM" id="SSF63411">
    <property type="entry name" value="LuxS/MPP-like metallohydrolase"/>
    <property type="match status" value="2"/>
</dbReference>
<dbReference type="InterPro" id="IPR011765">
    <property type="entry name" value="Pept_M16_N"/>
</dbReference>
<name>A0A2P6SBY7_ROSCH</name>
<evidence type="ECO:0000256" key="1">
    <source>
        <dbReference type="ARBA" id="ARBA00007261"/>
    </source>
</evidence>
<dbReference type="EMBL" id="PDCK01000039">
    <property type="protein sequence ID" value="PRQ56190.1"/>
    <property type="molecule type" value="Genomic_DNA"/>
</dbReference>
<keyword evidence="6" id="KW-0482">Metalloprotease</keyword>
<dbReference type="Pfam" id="PF00675">
    <property type="entry name" value="Peptidase_M16"/>
    <property type="match status" value="1"/>
</dbReference>
<evidence type="ECO:0000256" key="4">
    <source>
        <dbReference type="ARBA" id="ARBA00022801"/>
    </source>
</evidence>
<keyword evidence="4 9" id="KW-0378">Hydrolase</keyword>
<dbReference type="Pfam" id="PF05193">
    <property type="entry name" value="Peptidase_M16_C"/>
    <property type="match status" value="1"/>
</dbReference>
<evidence type="ECO:0000256" key="5">
    <source>
        <dbReference type="ARBA" id="ARBA00022833"/>
    </source>
</evidence>
<dbReference type="PANTHER" id="PTHR43690:SF18">
    <property type="entry name" value="INSULIN-DEGRADING ENZYME-RELATED"/>
    <property type="match status" value="1"/>
</dbReference>
<dbReference type="PANTHER" id="PTHR43690">
    <property type="entry name" value="NARDILYSIN"/>
    <property type="match status" value="1"/>
</dbReference>
<reference evidence="9 10" key="1">
    <citation type="journal article" date="2018" name="Nat. Genet.">
        <title>The Rosa genome provides new insights in the design of modern roses.</title>
        <authorList>
            <person name="Bendahmane M."/>
        </authorList>
    </citation>
    <scope>NUCLEOTIDE SEQUENCE [LARGE SCALE GENOMIC DNA]</scope>
    <source>
        <strain evidence="10">cv. Old Blush</strain>
    </source>
</reference>
<feature type="domain" description="Peptidase M16 C-terminal" evidence="8">
    <location>
        <begin position="116"/>
        <end position="227"/>
    </location>
</feature>
<proteinExistence type="inferred from homology"/>
<dbReference type="EC" id="3.4.24.56" evidence="9"/>
<dbReference type="AlphaFoldDB" id="A0A2P6SBY7"/>
<feature type="domain" description="Peptidase M16 N-terminal" evidence="7">
    <location>
        <begin position="1"/>
        <end position="101"/>
    </location>
</feature>
<dbReference type="STRING" id="74649.A0A2P6SBY7"/>
<gene>
    <name evidence="9" type="ORF">RchiOBHm_Chr1g0333061</name>
</gene>
<dbReference type="InterPro" id="IPR050626">
    <property type="entry name" value="Peptidase_M16"/>
</dbReference>
<comment type="caution">
    <text evidence="9">The sequence shown here is derived from an EMBL/GenBank/DDBJ whole genome shotgun (WGS) entry which is preliminary data.</text>
</comment>
<dbReference type="InterPro" id="IPR011249">
    <property type="entry name" value="Metalloenz_LuxS/M16"/>
</dbReference>
<dbReference type="GO" id="GO:0005829">
    <property type="term" value="C:cytosol"/>
    <property type="evidence" value="ECO:0007669"/>
    <property type="project" value="TreeGrafter"/>
</dbReference>
<evidence type="ECO:0000256" key="2">
    <source>
        <dbReference type="ARBA" id="ARBA00022670"/>
    </source>
</evidence>
<keyword evidence="5" id="KW-0862">Zinc</keyword>
<comment type="similarity">
    <text evidence="1">Belongs to the peptidase M16 family.</text>
</comment>
<evidence type="ECO:0000256" key="3">
    <source>
        <dbReference type="ARBA" id="ARBA00022723"/>
    </source>
</evidence>
<dbReference type="InterPro" id="IPR007863">
    <property type="entry name" value="Peptidase_M16_C"/>
</dbReference>
<protein>
    <submittedName>
        <fullName evidence="9">Putative insulysin</fullName>
        <ecNumber evidence="9">3.4.24.56</ecNumber>
    </submittedName>
</protein>
<evidence type="ECO:0000313" key="9">
    <source>
        <dbReference type="EMBL" id="PRQ56190.1"/>
    </source>
</evidence>
<dbReference type="GO" id="GO:0046872">
    <property type="term" value="F:metal ion binding"/>
    <property type="evidence" value="ECO:0007669"/>
    <property type="project" value="UniProtKB-KW"/>
</dbReference>
<dbReference type="Gene3D" id="3.30.830.10">
    <property type="entry name" value="Metalloenzyme, LuxS/M16 peptidase-like"/>
    <property type="match status" value="2"/>
</dbReference>
<dbReference type="Gramene" id="PRQ56190">
    <property type="protein sequence ID" value="PRQ56190"/>
    <property type="gene ID" value="RchiOBHm_Chr1g0333061"/>
</dbReference>
<keyword evidence="2" id="KW-0645">Protease</keyword>
<evidence type="ECO:0000313" key="10">
    <source>
        <dbReference type="Proteomes" id="UP000238479"/>
    </source>
</evidence>
<accession>A0A2P6SBY7</accession>
<organism evidence="9 10">
    <name type="scientific">Rosa chinensis</name>
    <name type="common">China rose</name>
    <dbReference type="NCBI Taxonomy" id="74649"/>
    <lineage>
        <taxon>Eukaryota</taxon>
        <taxon>Viridiplantae</taxon>
        <taxon>Streptophyta</taxon>
        <taxon>Embryophyta</taxon>
        <taxon>Tracheophyta</taxon>
        <taxon>Spermatophyta</taxon>
        <taxon>Magnoliopsida</taxon>
        <taxon>eudicotyledons</taxon>
        <taxon>Gunneridae</taxon>
        <taxon>Pentapetalae</taxon>
        <taxon>rosids</taxon>
        <taxon>fabids</taxon>
        <taxon>Rosales</taxon>
        <taxon>Rosaceae</taxon>
        <taxon>Rosoideae</taxon>
        <taxon>Rosoideae incertae sedis</taxon>
        <taxon>Rosa</taxon>
    </lineage>
</organism>
<keyword evidence="3" id="KW-0479">Metal-binding</keyword>
<dbReference type="InterPro" id="IPR001431">
    <property type="entry name" value="Pept_M16_Zn_BS"/>
</dbReference>
<evidence type="ECO:0000259" key="8">
    <source>
        <dbReference type="Pfam" id="PF05193"/>
    </source>
</evidence>
<dbReference type="PROSITE" id="PS00143">
    <property type="entry name" value="INSULINASE"/>
    <property type="match status" value="1"/>
</dbReference>
<sequence>MWVGIGSFSDPPEPQGLAHFLEHMLFMGSTEFPDENEHGGWSNPYAEVEHTCYHFEVKQEFLKGALTRICGLFVSPLVKNEAMEREVQAVDSEFNQVLQNGACHLEQLQCHTASTESLDVIENWVLELFGKVKEGPPVNLEFKAEGPIWKAGKLYRLGAVKDVRILHLTWTLPCPRQDYLKKSEEYLSHLLGHEGRGSLHSYFKVKGWATSLAAGVGDGGMHHFFFGLCLSHGHSSHWPVSGLDKIFYIIGLVYQYINLLHQVSPQQWIFKELQDTGI</sequence>
<dbReference type="GO" id="GO:0006508">
    <property type="term" value="P:proteolysis"/>
    <property type="evidence" value="ECO:0007669"/>
    <property type="project" value="UniProtKB-KW"/>
</dbReference>
<evidence type="ECO:0000256" key="6">
    <source>
        <dbReference type="ARBA" id="ARBA00023049"/>
    </source>
</evidence>
<dbReference type="Proteomes" id="UP000238479">
    <property type="component" value="Chromosome 1"/>
</dbReference>